<dbReference type="EMBL" id="NGMM01000001">
    <property type="protein sequence ID" value="OTP19212.1"/>
    <property type="molecule type" value="Genomic_DNA"/>
</dbReference>
<evidence type="ECO:0000259" key="5">
    <source>
        <dbReference type="SMART" id="SM00731"/>
    </source>
</evidence>
<gene>
    <name evidence="7" type="ORF">A5888_001016</name>
    <name evidence="6" type="ORF">A5888_001027</name>
</gene>
<sequence>MSVSITAADLLSEKQLQLLVEDISLRFFGKPFLHRAYYNARLKTTGGRYHLGSHDIDFNPKVVEKYGLDELIGVIKHELCHYHLHLEKRGYQHKDKEFKQLLAQTGGSRYVQPLIDKETSYHSYQCQSCGSMIRRKRRINVSRYVCGSCRGKLKLVTEKK</sequence>
<feature type="binding site" evidence="4">
    <location>
        <position position="81"/>
    </location>
    <ligand>
        <name>Zn(2+)</name>
        <dbReference type="ChEBI" id="CHEBI:29105"/>
    </ligand>
</feature>
<dbReference type="InterPro" id="IPR023524">
    <property type="entry name" value="Uncharacterised_SprT-like"/>
</dbReference>
<reference evidence="7" key="2">
    <citation type="submission" date="2017-05" db="EMBL/GenBank/DDBJ databases">
        <authorList>
            <consortium name="The Broad Institute Genomics Platform"/>
            <consortium name="The Broad Institute Genomic Center for Infectious Diseases"/>
            <person name="Earl A."/>
            <person name="Manson A."/>
            <person name="Schwartman J."/>
            <person name="Gilmore M."/>
            <person name="Abouelleil A."/>
            <person name="Cao P."/>
            <person name="Chapman S."/>
            <person name="Cusick C."/>
            <person name="Shea T."/>
            <person name="Young S."/>
            <person name="Neafsey D."/>
            <person name="Nusbaum C."/>
            <person name="Birren B."/>
        </authorList>
    </citation>
    <scope>NUCLEOTIDE SEQUENCE</scope>
    <source>
        <strain evidence="7">9E7_DIV0242</strain>
    </source>
</reference>
<dbReference type="GO" id="GO:0005737">
    <property type="term" value="C:cytoplasm"/>
    <property type="evidence" value="ECO:0007669"/>
    <property type="project" value="UniProtKB-SubCell"/>
</dbReference>
<reference evidence="6" key="1">
    <citation type="submission" date="2017-05" db="EMBL/GenBank/DDBJ databases">
        <title>The Genome Sequence of Enterococcus sp. 9E7_DIV0242.</title>
        <authorList>
            <consortium name="The Broad Institute Genomics Platform"/>
            <consortium name="The Broad Institute Genomic Center for Infectious Diseases"/>
            <person name="Earl A."/>
            <person name="Manson A."/>
            <person name="Schwartman J."/>
            <person name="Gilmore M."/>
            <person name="Abouelleil A."/>
            <person name="Cao P."/>
            <person name="Chapman S."/>
            <person name="Cusick C."/>
            <person name="Shea T."/>
            <person name="Young S."/>
            <person name="Neafsey D."/>
            <person name="Nusbaum C."/>
            <person name="Birren B."/>
        </authorList>
    </citation>
    <scope>NUCLEOTIDE SEQUENCE [LARGE SCALE GENOMIC DNA]</scope>
    <source>
        <strain evidence="6">9E7_DIV0242</strain>
    </source>
</reference>
<protein>
    <recommendedName>
        <fullName evidence="4">Protein SprT-like</fullName>
    </recommendedName>
</protein>
<comment type="similarity">
    <text evidence="4">Belongs to the SprT family.</text>
</comment>
<accession>A0A242KDI2</accession>
<feature type="active site" evidence="4">
    <location>
        <position position="78"/>
    </location>
</feature>
<dbReference type="GO" id="GO:0008270">
    <property type="term" value="F:zinc ion binding"/>
    <property type="evidence" value="ECO:0007669"/>
    <property type="project" value="UniProtKB-UniRule"/>
</dbReference>
<evidence type="ECO:0000313" key="8">
    <source>
        <dbReference type="Proteomes" id="UP000195141"/>
    </source>
</evidence>
<organism evidence="6">
    <name type="scientific">Candidatus Enterococcus clewellii</name>
    <dbReference type="NCBI Taxonomy" id="1834193"/>
    <lineage>
        <taxon>Bacteria</taxon>
        <taxon>Bacillati</taxon>
        <taxon>Bacillota</taxon>
        <taxon>Bacilli</taxon>
        <taxon>Lactobacillales</taxon>
        <taxon>Enterococcaceae</taxon>
        <taxon>Enterococcus</taxon>
    </lineage>
</organism>
<dbReference type="EMBL" id="CP147247">
    <property type="protein sequence ID" value="WYJ89296.1"/>
    <property type="molecule type" value="Genomic_DNA"/>
</dbReference>
<evidence type="ECO:0000256" key="3">
    <source>
        <dbReference type="ARBA" id="ARBA00022833"/>
    </source>
</evidence>
<reference evidence="7" key="3">
    <citation type="submission" date="2024-03" db="EMBL/GenBank/DDBJ databases">
        <title>The Genome Sequence of Enterococcus sp. DIV0242b.</title>
        <authorList>
            <consortium name="The Broad Institute Genomics Platform"/>
            <consortium name="The Broad Institute Microbial Omics Core"/>
            <consortium name="The Broad Institute Genomic Center for Infectious Diseases"/>
            <person name="Earl A."/>
            <person name="Manson A."/>
            <person name="Gilmore M."/>
            <person name="Schwartman J."/>
            <person name="Shea T."/>
            <person name="Abouelleil A."/>
            <person name="Cao P."/>
            <person name="Chapman S."/>
            <person name="Cusick C."/>
            <person name="Young S."/>
            <person name="Neafsey D."/>
            <person name="Nusbaum C."/>
            <person name="Birren B."/>
        </authorList>
    </citation>
    <scope>NUCLEOTIDE SEQUENCE</scope>
    <source>
        <strain evidence="7">9E7_DIV0242</strain>
    </source>
</reference>
<dbReference type="SMART" id="SM00731">
    <property type="entry name" value="SprT"/>
    <property type="match status" value="1"/>
</dbReference>
<keyword evidence="1 4" id="KW-0963">Cytoplasm</keyword>
<dbReference type="OrthoDB" id="9799909at2"/>
<evidence type="ECO:0000256" key="2">
    <source>
        <dbReference type="ARBA" id="ARBA00022723"/>
    </source>
</evidence>
<evidence type="ECO:0000313" key="6">
    <source>
        <dbReference type="EMBL" id="OTP19212.1"/>
    </source>
</evidence>
<keyword evidence="8" id="KW-1185">Reference proteome</keyword>
<dbReference type="GO" id="GO:0006950">
    <property type="term" value="P:response to stress"/>
    <property type="evidence" value="ECO:0007669"/>
    <property type="project" value="UniProtKB-ARBA"/>
</dbReference>
<dbReference type="AlphaFoldDB" id="A0A242KDI2"/>
<dbReference type="Pfam" id="PF10263">
    <property type="entry name" value="SprT-like"/>
    <property type="match status" value="1"/>
</dbReference>
<keyword evidence="3 4" id="KW-0862">Zinc</keyword>
<evidence type="ECO:0000256" key="1">
    <source>
        <dbReference type="ARBA" id="ARBA00022490"/>
    </source>
</evidence>
<name>A0A242KDI2_9ENTE</name>
<dbReference type="NCBIfam" id="NF003339">
    <property type="entry name" value="PRK04351.1"/>
    <property type="match status" value="1"/>
</dbReference>
<dbReference type="HAMAP" id="MF_00745">
    <property type="entry name" value="SprT_like"/>
    <property type="match status" value="1"/>
</dbReference>
<dbReference type="InterPro" id="IPR006640">
    <property type="entry name" value="SprT-like_domain"/>
</dbReference>
<feature type="domain" description="SprT-like" evidence="5">
    <location>
        <begin position="14"/>
        <end position="156"/>
    </location>
</feature>
<feature type="binding site" evidence="4">
    <location>
        <position position="77"/>
    </location>
    <ligand>
        <name>Zn(2+)</name>
        <dbReference type="ChEBI" id="CHEBI:29105"/>
    </ligand>
</feature>
<comment type="subcellular location">
    <subcellularLocation>
        <location evidence="4">Cytoplasm</location>
    </subcellularLocation>
</comment>
<comment type="cofactor">
    <cofactor evidence="4">
        <name>Zn(2+)</name>
        <dbReference type="ChEBI" id="CHEBI:29105"/>
    </cofactor>
    <text evidence="4">Binds 1 zinc ion.</text>
</comment>
<dbReference type="Proteomes" id="UP000195141">
    <property type="component" value="Chromosome"/>
</dbReference>
<evidence type="ECO:0000256" key="4">
    <source>
        <dbReference type="HAMAP-Rule" id="MF_00745"/>
    </source>
</evidence>
<dbReference type="RefSeq" id="WP_086348112.1">
    <property type="nucleotide sequence ID" value="NZ_CP147247.1"/>
</dbReference>
<evidence type="ECO:0000313" key="7">
    <source>
        <dbReference type="EMBL" id="WYJ89296.1"/>
    </source>
</evidence>
<keyword evidence="2 4" id="KW-0479">Metal-binding</keyword>
<proteinExistence type="inferred from homology"/>